<feature type="compositionally biased region" description="Polar residues" evidence="1">
    <location>
        <begin position="557"/>
        <end position="568"/>
    </location>
</feature>
<dbReference type="GO" id="GO:0015074">
    <property type="term" value="P:DNA integration"/>
    <property type="evidence" value="ECO:0007669"/>
    <property type="project" value="InterPro"/>
</dbReference>
<proteinExistence type="predicted"/>
<feature type="compositionally biased region" description="Polar residues" evidence="1">
    <location>
        <begin position="423"/>
        <end position="440"/>
    </location>
</feature>
<dbReference type="EnsemblMetazoa" id="AMIN001233-RA">
    <property type="protein sequence ID" value="AMIN001233-PA"/>
    <property type="gene ID" value="AMIN001233"/>
</dbReference>
<dbReference type="Pfam" id="PF18701">
    <property type="entry name" value="DUF5641"/>
    <property type="match status" value="1"/>
</dbReference>
<dbReference type="GO" id="GO:0003676">
    <property type="term" value="F:nucleic acid binding"/>
    <property type="evidence" value="ECO:0007669"/>
    <property type="project" value="InterPro"/>
</dbReference>
<dbReference type="PROSITE" id="PS50994">
    <property type="entry name" value="INTEGRASE"/>
    <property type="match status" value="1"/>
</dbReference>
<reference evidence="3" key="2">
    <citation type="submission" date="2020-05" db="UniProtKB">
        <authorList>
            <consortium name="EnsemblMetazoa"/>
        </authorList>
    </citation>
    <scope>IDENTIFICATION</scope>
    <source>
        <strain evidence="3">MINIMUS1</strain>
    </source>
</reference>
<dbReference type="InterPro" id="IPR036397">
    <property type="entry name" value="RNaseH_sf"/>
</dbReference>
<evidence type="ECO:0000256" key="1">
    <source>
        <dbReference type="SAM" id="MobiDB-lite"/>
    </source>
</evidence>
<dbReference type="STRING" id="112268.A0A182VT43"/>
<feature type="region of interest" description="Disordered" evidence="1">
    <location>
        <begin position="544"/>
        <end position="580"/>
    </location>
</feature>
<evidence type="ECO:0000313" key="3">
    <source>
        <dbReference type="EnsemblMetazoa" id="AMIN001233-PA"/>
    </source>
</evidence>
<dbReference type="SUPFAM" id="SSF53098">
    <property type="entry name" value="Ribonuclease H-like"/>
    <property type="match status" value="1"/>
</dbReference>
<accession>A0A182VT43</accession>
<evidence type="ECO:0000259" key="2">
    <source>
        <dbReference type="PROSITE" id="PS50994"/>
    </source>
</evidence>
<name>A0A182VT43_9DIPT</name>
<dbReference type="PANTHER" id="PTHR47331">
    <property type="entry name" value="PHD-TYPE DOMAIN-CONTAINING PROTEIN"/>
    <property type="match status" value="1"/>
</dbReference>
<dbReference type="InterPro" id="IPR012337">
    <property type="entry name" value="RNaseH-like_sf"/>
</dbReference>
<feature type="compositionally biased region" description="Basic and acidic residues" evidence="1">
    <location>
        <begin position="569"/>
        <end position="580"/>
    </location>
</feature>
<dbReference type="InterPro" id="IPR001584">
    <property type="entry name" value="Integrase_cat-core"/>
</dbReference>
<protein>
    <recommendedName>
        <fullName evidence="2">Integrase catalytic domain-containing protein</fullName>
    </recommendedName>
</protein>
<dbReference type="Gene3D" id="3.30.420.10">
    <property type="entry name" value="Ribonuclease H-like superfamily/Ribonuclease H"/>
    <property type="match status" value="1"/>
</dbReference>
<reference evidence="4" key="1">
    <citation type="submission" date="2013-03" db="EMBL/GenBank/DDBJ databases">
        <title>The Genome Sequence of Anopheles minimus MINIMUS1.</title>
        <authorList>
            <consortium name="The Broad Institute Genomics Platform"/>
            <person name="Neafsey D.E."/>
            <person name="Walton C."/>
            <person name="Walker B."/>
            <person name="Young S.K."/>
            <person name="Zeng Q."/>
            <person name="Gargeya S."/>
            <person name="Fitzgerald M."/>
            <person name="Haas B."/>
            <person name="Abouelleil A."/>
            <person name="Allen A.W."/>
            <person name="Alvarado L."/>
            <person name="Arachchi H.M."/>
            <person name="Berlin A.M."/>
            <person name="Chapman S.B."/>
            <person name="Gainer-Dewar J."/>
            <person name="Goldberg J."/>
            <person name="Griggs A."/>
            <person name="Gujja S."/>
            <person name="Hansen M."/>
            <person name="Howarth C."/>
            <person name="Imamovic A."/>
            <person name="Ireland A."/>
            <person name="Larimer J."/>
            <person name="McCowan C."/>
            <person name="Murphy C."/>
            <person name="Pearson M."/>
            <person name="Poon T.W."/>
            <person name="Priest M."/>
            <person name="Roberts A."/>
            <person name="Saif S."/>
            <person name="Shea T."/>
            <person name="Sisk P."/>
            <person name="Sykes S."/>
            <person name="Wortman J."/>
            <person name="Nusbaum C."/>
            <person name="Birren B."/>
        </authorList>
    </citation>
    <scope>NUCLEOTIDE SEQUENCE [LARGE SCALE GENOMIC DNA]</scope>
    <source>
        <strain evidence="4">MINIMUS1</strain>
    </source>
</reference>
<keyword evidence="4" id="KW-1185">Reference proteome</keyword>
<organism evidence="3 4">
    <name type="scientific">Anopheles minimus</name>
    <dbReference type="NCBI Taxonomy" id="112268"/>
    <lineage>
        <taxon>Eukaryota</taxon>
        <taxon>Metazoa</taxon>
        <taxon>Ecdysozoa</taxon>
        <taxon>Arthropoda</taxon>
        <taxon>Hexapoda</taxon>
        <taxon>Insecta</taxon>
        <taxon>Pterygota</taxon>
        <taxon>Neoptera</taxon>
        <taxon>Endopterygota</taxon>
        <taxon>Diptera</taxon>
        <taxon>Nematocera</taxon>
        <taxon>Culicoidea</taxon>
        <taxon>Culicidae</taxon>
        <taxon>Anophelinae</taxon>
        <taxon>Anopheles</taxon>
    </lineage>
</organism>
<evidence type="ECO:0000313" key="4">
    <source>
        <dbReference type="Proteomes" id="UP000075920"/>
    </source>
</evidence>
<dbReference type="Proteomes" id="UP000075920">
    <property type="component" value="Unassembled WGS sequence"/>
</dbReference>
<feature type="region of interest" description="Disordered" evidence="1">
    <location>
        <begin position="423"/>
        <end position="445"/>
    </location>
</feature>
<sequence length="666" mass="73701">MSLNENAITETTRQLTALENAVRELLTEATAGNLDPEMTTVKESILSTLWQDGNATFKRLEALNGPSPRRKTFTDAYAKTKWALLKAPLVPCFQRWPIHGPSQDELGFPPDKLLAGKSFNIPGPVDVILGADSPTEGVTATWRLHRTSLATIIIPRAEIITARRHLGGRPNTIYSDNGRNFVGAAKELNLLREAYNNRAFQDEIVDLAAEKGTRFSFIPTRSPNFGELWEANIKVAKRLFRSAARGAHLKLVELQTLLHQISSILNSRPLTAVHANPGSIEALTPAHFLIARASFSIPATIQDDDTDGVKTRWKRVQKLAQQFWTRWRTDYLSQLLCHAKWTKRSPNAQVGQIVLVGDDNLPVGRWPIGIITKTYVGPDGIVRVADVRTNSGTYKRNVRLLAPLPMDATEEDDNDAAMVHPSNGTANATPTVQPTMNSRPSCGRTLNIDAPSDYVKPENEDDPPPACNVWDGRLRPKGGRNGYRTVGLYERLLESFDIESESELEALLAKKTREDPNLNPTLRDEKGKRMVLSLNRKRRCHKSSALLKSHGDEHVALSSSSYKSGQTTTREDPNLNPTLRDEKGKRMVLSLNRKRRCHKSSALLKSHGDEHVALSSSSYKSGQTTVSGVNGTGVGVDERSFTLDSLVGGYHSAVKPFDVQLISEEI</sequence>
<feature type="domain" description="Integrase catalytic" evidence="2">
    <location>
        <begin position="87"/>
        <end position="293"/>
    </location>
</feature>
<dbReference type="InterPro" id="IPR040676">
    <property type="entry name" value="DUF5641"/>
</dbReference>
<dbReference type="VEuPathDB" id="VectorBase:AMIN001233"/>
<dbReference type="AlphaFoldDB" id="A0A182VT43"/>